<keyword evidence="1" id="KW-0472">Membrane</keyword>
<organism evidence="2 3">
    <name type="scientific">Cryobacterium cheniae</name>
    <dbReference type="NCBI Taxonomy" id="1259262"/>
    <lineage>
        <taxon>Bacteria</taxon>
        <taxon>Bacillati</taxon>
        <taxon>Actinomycetota</taxon>
        <taxon>Actinomycetes</taxon>
        <taxon>Micrococcales</taxon>
        <taxon>Microbacteriaceae</taxon>
        <taxon>Cryobacterium</taxon>
    </lineage>
</organism>
<dbReference type="OrthoDB" id="5125638at2"/>
<dbReference type="Proteomes" id="UP000298433">
    <property type="component" value="Unassembled WGS sequence"/>
</dbReference>
<evidence type="ECO:0000313" key="2">
    <source>
        <dbReference type="EMBL" id="TFC84354.1"/>
    </source>
</evidence>
<gene>
    <name evidence="2" type="ORF">E3T23_00105</name>
</gene>
<dbReference type="RefSeq" id="WP_134368391.1">
    <property type="nucleotide sequence ID" value="NZ_SOGN01000003.1"/>
</dbReference>
<dbReference type="EMBL" id="SOGN01000003">
    <property type="protein sequence ID" value="TFC84354.1"/>
    <property type="molecule type" value="Genomic_DNA"/>
</dbReference>
<comment type="caution">
    <text evidence="2">The sequence shown here is derived from an EMBL/GenBank/DDBJ whole genome shotgun (WGS) entry which is preliminary data.</text>
</comment>
<name>A0A4V3IIY1_9MICO</name>
<keyword evidence="1" id="KW-0812">Transmembrane</keyword>
<keyword evidence="3" id="KW-1185">Reference proteome</keyword>
<protein>
    <submittedName>
        <fullName evidence="2">Sortase</fullName>
    </submittedName>
</protein>
<sequence>MDVYSLVALLSEVLTLVGLVVGGILFVAGLLVRGVKGRWVLTDGVIASSRAGTVIRWFDRDGEVHECPANTHETHGLAPGDDVPVWFSLRTPSRCRTHTPEAEGRALRLTGLILLGTGAAAGVLGIVLLFV</sequence>
<dbReference type="AlphaFoldDB" id="A0A4V3IIY1"/>
<proteinExistence type="predicted"/>
<feature type="transmembrane region" description="Helical" evidence="1">
    <location>
        <begin position="6"/>
        <end position="32"/>
    </location>
</feature>
<reference evidence="2 3" key="1">
    <citation type="submission" date="2019-03" db="EMBL/GenBank/DDBJ databases">
        <title>Genomics of glacier-inhabiting Cryobacterium strains.</title>
        <authorList>
            <person name="Liu Q."/>
            <person name="Xin Y.-H."/>
        </authorList>
    </citation>
    <scope>NUCLEOTIDE SEQUENCE [LARGE SCALE GENOMIC DNA]</scope>
    <source>
        <strain evidence="2 3">TMT2-48-2</strain>
    </source>
</reference>
<feature type="transmembrane region" description="Helical" evidence="1">
    <location>
        <begin position="106"/>
        <end position="130"/>
    </location>
</feature>
<accession>A0A4V3IIY1</accession>
<evidence type="ECO:0000256" key="1">
    <source>
        <dbReference type="SAM" id="Phobius"/>
    </source>
</evidence>
<evidence type="ECO:0000313" key="3">
    <source>
        <dbReference type="Proteomes" id="UP000298433"/>
    </source>
</evidence>
<keyword evidence="1" id="KW-1133">Transmembrane helix</keyword>